<name>A0A2A9FG95_9PSEU</name>
<dbReference type="InterPro" id="IPR049975">
    <property type="entry name" value="SAV_915-like_dom"/>
</dbReference>
<keyword evidence="2" id="KW-1185">Reference proteome</keyword>
<evidence type="ECO:0000313" key="2">
    <source>
        <dbReference type="Proteomes" id="UP000243542"/>
    </source>
</evidence>
<dbReference type="RefSeq" id="WP_098513345.1">
    <property type="nucleotide sequence ID" value="NZ_JBIAKZ010000042.1"/>
</dbReference>
<proteinExistence type="predicted"/>
<evidence type="ECO:0008006" key="3">
    <source>
        <dbReference type="Google" id="ProtNLM"/>
    </source>
</evidence>
<comment type="caution">
    <text evidence="1">The sequence shown here is derived from an EMBL/GenBank/DDBJ whole genome shotgun (WGS) entry which is preliminary data.</text>
</comment>
<organism evidence="1 2">
    <name type="scientific">Amycolatopsis sulphurea</name>
    <dbReference type="NCBI Taxonomy" id="76022"/>
    <lineage>
        <taxon>Bacteria</taxon>
        <taxon>Bacillati</taxon>
        <taxon>Actinomycetota</taxon>
        <taxon>Actinomycetes</taxon>
        <taxon>Pseudonocardiales</taxon>
        <taxon>Pseudonocardiaceae</taxon>
        <taxon>Amycolatopsis</taxon>
    </lineage>
</organism>
<gene>
    <name evidence="1" type="ORF">ATK36_4606</name>
</gene>
<dbReference type="Proteomes" id="UP000243542">
    <property type="component" value="Unassembled WGS sequence"/>
</dbReference>
<sequence length="224" mass="24845">MNDSIAAKARQAFVRFDDLNERLSELLFVLVTPAEAGRPGSIELRRTARHELAVAAYSSITRLVGVCGNGRPWVQVTRGRLIEFCDANDVGIVVLDAVLDLAPRYPEVDSREQPPLEPLEPLPEHDDLLYVPSRPVEFGQYVVELELQPDRAGRPVLMAYTTPELLTACCGEFQPWVAVHMDDIKDVIAESGASGVLMNPVLAEESRHTATVQDWSRRSSIGRE</sequence>
<evidence type="ECO:0000313" key="1">
    <source>
        <dbReference type="EMBL" id="PFG49449.1"/>
    </source>
</evidence>
<dbReference type="EMBL" id="PDJK01000002">
    <property type="protein sequence ID" value="PFG49449.1"/>
    <property type="molecule type" value="Genomic_DNA"/>
</dbReference>
<accession>A0A2A9FG95</accession>
<protein>
    <recommendedName>
        <fullName evidence="3">Type III secretion system (T3SS) SseB-like protein</fullName>
    </recommendedName>
</protein>
<dbReference type="AlphaFoldDB" id="A0A2A9FG95"/>
<reference evidence="1 2" key="1">
    <citation type="submission" date="2017-10" db="EMBL/GenBank/DDBJ databases">
        <title>Sequencing the genomes of 1000 actinobacteria strains.</title>
        <authorList>
            <person name="Klenk H.-P."/>
        </authorList>
    </citation>
    <scope>NUCLEOTIDE SEQUENCE [LARGE SCALE GENOMIC DNA]</scope>
    <source>
        <strain evidence="1 2">DSM 46092</strain>
    </source>
</reference>
<dbReference type="NCBIfam" id="NF042914">
    <property type="entry name" value="SAV915_dom"/>
    <property type="match status" value="2"/>
</dbReference>